<dbReference type="Pfam" id="PF01434">
    <property type="entry name" value="Peptidase_M41"/>
    <property type="match status" value="1"/>
</dbReference>
<dbReference type="InterPro" id="IPR005936">
    <property type="entry name" value="FtsH"/>
</dbReference>
<keyword evidence="7 14" id="KW-0378">Hydrolase</keyword>
<feature type="compositionally biased region" description="Basic and acidic residues" evidence="16">
    <location>
        <begin position="1"/>
        <end position="14"/>
    </location>
</feature>
<dbReference type="Pfam" id="PF06480">
    <property type="entry name" value="FtsH_ext"/>
    <property type="match status" value="1"/>
</dbReference>
<keyword evidence="6 14" id="KW-0547">Nucleotide-binding</keyword>
<comment type="cofactor">
    <cofactor evidence="14">
        <name>Zn(2+)</name>
        <dbReference type="ChEBI" id="CHEBI:29105"/>
    </cofactor>
    <text evidence="14">Binds 1 zinc ion per subunit.</text>
</comment>
<feature type="domain" description="AAA+ ATPase" evidence="17">
    <location>
        <begin position="240"/>
        <end position="378"/>
    </location>
</feature>
<dbReference type="Gene3D" id="3.40.50.300">
    <property type="entry name" value="P-loop containing nucleotide triphosphate hydrolases"/>
    <property type="match status" value="1"/>
</dbReference>
<dbReference type="NCBIfam" id="TIGR01241">
    <property type="entry name" value="FtsH_fam"/>
    <property type="match status" value="1"/>
</dbReference>
<dbReference type="SUPFAM" id="SSF52540">
    <property type="entry name" value="P-loop containing nucleoside triphosphate hydrolases"/>
    <property type="match status" value="1"/>
</dbReference>
<protein>
    <recommendedName>
        <fullName evidence="14">ATP-dependent zinc metalloprotease FtsH</fullName>
        <ecNumber evidence="14">3.4.24.-</ecNumber>
    </recommendedName>
</protein>
<dbReference type="Pfam" id="PF17862">
    <property type="entry name" value="AAA_lid_3"/>
    <property type="match status" value="1"/>
</dbReference>
<dbReference type="RefSeq" id="WP_198443058.1">
    <property type="nucleotide sequence ID" value="NZ_CBCSHE010000010.1"/>
</dbReference>
<feature type="compositionally biased region" description="Low complexity" evidence="16">
    <location>
        <begin position="658"/>
        <end position="671"/>
    </location>
</feature>
<keyword evidence="14" id="KW-1003">Cell membrane</keyword>
<dbReference type="GO" id="GO:0004222">
    <property type="term" value="F:metalloendopeptidase activity"/>
    <property type="evidence" value="ECO:0007669"/>
    <property type="project" value="InterPro"/>
</dbReference>
<dbReference type="AlphaFoldDB" id="A0A7T3REC2"/>
<dbReference type="PROSITE" id="PS00674">
    <property type="entry name" value="AAA"/>
    <property type="match status" value="1"/>
</dbReference>
<proteinExistence type="inferred from homology"/>
<accession>A0A7T3REC2</accession>
<evidence type="ECO:0000256" key="15">
    <source>
        <dbReference type="RuleBase" id="RU003651"/>
    </source>
</evidence>
<dbReference type="InterPro" id="IPR003959">
    <property type="entry name" value="ATPase_AAA_core"/>
</dbReference>
<dbReference type="HAMAP" id="MF_01458">
    <property type="entry name" value="FtsH"/>
    <property type="match status" value="1"/>
</dbReference>
<dbReference type="InterPro" id="IPR050928">
    <property type="entry name" value="ATP-dep_Zn_Metalloprotease"/>
</dbReference>
<evidence type="ECO:0000259" key="17">
    <source>
        <dbReference type="SMART" id="SM00382"/>
    </source>
</evidence>
<dbReference type="EC" id="3.4.24.-" evidence="14"/>
<feature type="binding site" evidence="14">
    <location>
        <position position="469"/>
    </location>
    <ligand>
        <name>Zn(2+)</name>
        <dbReference type="ChEBI" id="CHEBI:29105"/>
        <note>catalytic</note>
    </ligand>
</feature>
<comment type="subcellular location">
    <subcellularLocation>
        <location evidence="14">Cell membrane</location>
        <topology evidence="14">Multi-pass membrane protein</topology>
        <orientation evidence="14">Cytoplasmic side</orientation>
    </subcellularLocation>
    <subcellularLocation>
        <location evidence="1">Membrane</location>
    </subcellularLocation>
</comment>
<comment type="similarity">
    <text evidence="2 14">In the C-terminal section; belongs to the peptidase M41 family.</text>
</comment>
<dbReference type="InterPro" id="IPR003960">
    <property type="entry name" value="ATPase_AAA_CS"/>
</dbReference>
<evidence type="ECO:0000256" key="5">
    <source>
        <dbReference type="ARBA" id="ARBA00022723"/>
    </source>
</evidence>
<keyword evidence="8 14" id="KW-0862">Zinc</keyword>
<feature type="active site" evidence="14">
    <location>
        <position position="470"/>
    </location>
</feature>
<dbReference type="GO" id="GO:0006508">
    <property type="term" value="P:proteolysis"/>
    <property type="evidence" value="ECO:0007669"/>
    <property type="project" value="UniProtKB-KW"/>
</dbReference>
<keyword evidence="5 14" id="KW-0479">Metal-binding</keyword>
<feature type="binding site" evidence="14">
    <location>
        <begin position="248"/>
        <end position="255"/>
    </location>
    <ligand>
        <name>ATP</name>
        <dbReference type="ChEBI" id="CHEBI:30616"/>
    </ligand>
</feature>
<evidence type="ECO:0000256" key="8">
    <source>
        <dbReference type="ARBA" id="ARBA00022833"/>
    </source>
</evidence>
<dbReference type="GO" id="GO:0008270">
    <property type="term" value="F:zinc ion binding"/>
    <property type="evidence" value="ECO:0007669"/>
    <property type="project" value="UniProtKB-UniRule"/>
</dbReference>
<keyword evidence="11 14" id="KW-0482">Metalloprotease</keyword>
<feature type="binding site" evidence="14">
    <location>
        <position position="473"/>
    </location>
    <ligand>
        <name>Zn(2+)</name>
        <dbReference type="ChEBI" id="CHEBI:29105"/>
        <note>catalytic</note>
    </ligand>
</feature>
<evidence type="ECO:0000256" key="6">
    <source>
        <dbReference type="ARBA" id="ARBA00022741"/>
    </source>
</evidence>
<keyword evidence="9 14" id="KW-0067">ATP-binding</keyword>
<evidence type="ECO:0000256" key="12">
    <source>
        <dbReference type="ARBA" id="ARBA00023136"/>
    </source>
</evidence>
<feature type="transmembrane region" description="Helical" evidence="14">
    <location>
        <begin position="152"/>
        <end position="175"/>
    </location>
</feature>
<evidence type="ECO:0000256" key="2">
    <source>
        <dbReference type="ARBA" id="ARBA00010044"/>
    </source>
</evidence>
<evidence type="ECO:0000256" key="7">
    <source>
        <dbReference type="ARBA" id="ARBA00022801"/>
    </source>
</evidence>
<keyword evidence="19" id="KW-1185">Reference proteome</keyword>
<keyword evidence="12 14" id="KW-0472">Membrane</keyword>
<keyword evidence="3 14" id="KW-0645">Protease</keyword>
<evidence type="ECO:0000256" key="14">
    <source>
        <dbReference type="HAMAP-Rule" id="MF_01458"/>
    </source>
</evidence>
<evidence type="ECO:0000256" key="11">
    <source>
        <dbReference type="ARBA" id="ARBA00023049"/>
    </source>
</evidence>
<keyword evidence="10 14" id="KW-1133">Transmembrane helix</keyword>
<dbReference type="Gene3D" id="1.20.58.760">
    <property type="entry name" value="Peptidase M41"/>
    <property type="match status" value="1"/>
</dbReference>
<comment type="similarity">
    <text evidence="13 14">In the central section; belongs to the AAA ATPase family.</text>
</comment>
<dbReference type="GO" id="GO:0016887">
    <property type="term" value="F:ATP hydrolysis activity"/>
    <property type="evidence" value="ECO:0007669"/>
    <property type="project" value="UniProtKB-UniRule"/>
</dbReference>
<dbReference type="Proteomes" id="UP000595224">
    <property type="component" value="Chromosome"/>
</dbReference>
<dbReference type="GO" id="GO:0030163">
    <property type="term" value="P:protein catabolic process"/>
    <property type="evidence" value="ECO:0007669"/>
    <property type="project" value="UniProtKB-UniRule"/>
</dbReference>
<comment type="subunit">
    <text evidence="14">Homohexamer.</text>
</comment>
<evidence type="ECO:0000256" key="16">
    <source>
        <dbReference type="SAM" id="MobiDB-lite"/>
    </source>
</evidence>
<dbReference type="CDD" id="cd19501">
    <property type="entry name" value="RecA-like_FtsH"/>
    <property type="match status" value="1"/>
</dbReference>
<feature type="binding site" evidence="14">
    <location>
        <position position="546"/>
    </location>
    <ligand>
        <name>Zn(2+)</name>
        <dbReference type="ChEBI" id="CHEBI:29105"/>
        <note>catalytic</note>
    </ligand>
</feature>
<comment type="function">
    <text evidence="14">Acts as a processive, ATP-dependent zinc metallopeptidase for both cytoplasmic and membrane proteins. Plays a role in the quality control of integral membrane proteins.</text>
</comment>
<feature type="transmembrane region" description="Helical" evidence="14">
    <location>
        <begin position="43"/>
        <end position="62"/>
    </location>
</feature>
<dbReference type="Pfam" id="PF00004">
    <property type="entry name" value="AAA"/>
    <property type="match status" value="1"/>
</dbReference>
<dbReference type="GO" id="GO:0005886">
    <property type="term" value="C:plasma membrane"/>
    <property type="evidence" value="ECO:0007669"/>
    <property type="project" value="UniProtKB-SubCell"/>
</dbReference>
<name>A0A7T3REC2_9SPIR</name>
<dbReference type="SMART" id="SM00382">
    <property type="entry name" value="AAA"/>
    <property type="match status" value="1"/>
</dbReference>
<dbReference type="EMBL" id="CP064936">
    <property type="protein sequence ID" value="QQA01544.1"/>
    <property type="molecule type" value="Genomic_DNA"/>
</dbReference>
<dbReference type="InterPro" id="IPR011546">
    <property type="entry name" value="Pept_M41_FtsH_extracell"/>
</dbReference>
<evidence type="ECO:0000313" key="19">
    <source>
        <dbReference type="Proteomes" id="UP000595224"/>
    </source>
</evidence>
<dbReference type="InterPro" id="IPR027417">
    <property type="entry name" value="P-loop_NTPase"/>
</dbReference>
<keyword evidence="4 14" id="KW-0812">Transmembrane</keyword>
<dbReference type="PANTHER" id="PTHR43655:SF2">
    <property type="entry name" value="AFG3 LIKE MATRIX AAA PEPTIDASE SUBUNIT 2, ISOFORM A"/>
    <property type="match status" value="1"/>
</dbReference>
<evidence type="ECO:0000256" key="3">
    <source>
        <dbReference type="ARBA" id="ARBA00022670"/>
    </source>
</evidence>
<feature type="compositionally biased region" description="Basic and acidic residues" evidence="16">
    <location>
        <begin position="22"/>
        <end position="36"/>
    </location>
</feature>
<evidence type="ECO:0000256" key="13">
    <source>
        <dbReference type="ARBA" id="ARBA00061570"/>
    </source>
</evidence>
<dbReference type="GO" id="GO:0005524">
    <property type="term" value="F:ATP binding"/>
    <property type="evidence" value="ECO:0007669"/>
    <property type="project" value="UniProtKB-UniRule"/>
</dbReference>
<evidence type="ECO:0000256" key="10">
    <source>
        <dbReference type="ARBA" id="ARBA00022989"/>
    </source>
</evidence>
<dbReference type="KEGG" id="tper:IWA51_02705"/>
<dbReference type="GO" id="GO:0004176">
    <property type="term" value="F:ATP-dependent peptidase activity"/>
    <property type="evidence" value="ECO:0007669"/>
    <property type="project" value="InterPro"/>
</dbReference>
<feature type="compositionally biased region" description="Basic and acidic residues" evidence="16">
    <location>
        <begin position="696"/>
        <end position="706"/>
    </location>
</feature>
<organism evidence="18 19">
    <name type="scientific">Treponema peruense</name>
    <dbReference type="NCBI Taxonomy" id="2787628"/>
    <lineage>
        <taxon>Bacteria</taxon>
        <taxon>Pseudomonadati</taxon>
        <taxon>Spirochaetota</taxon>
        <taxon>Spirochaetia</taxon>
        <taxon>Spirochaetales</taxon>
        <taxon>Treponemataceae</taxon>
        <taxon>Treponema</taxon>
    </lineage>
</organism>
<dbReference type="Gene3D" id="1.10.8.60">
    <property type="match status" value="1"/>
</dbReference>
<reference evidence="18 19" key="1">
    <citation type="submission" date="2020-11" db="EMBL/GenBank/DDBJ databases">
        <title>Treponema Peruensis nv. sp., first commensal Treponema isolated from human feces.</title>
        <authorList>
            <person name="Belkhou C."/>
            <person name="Raes J."/>
        </authorList>
    </citation>
    <scope>NUCLEOTIDE SEQUENCE [LARGE SCALE GENOMIC DNA]</scope>
    <source>
        <strain evidence="18 19">RCC2812</strain>
    </source>
</reference>
<dbReference type="InterPro" id="IPR003593">
    <property type="entry name" value="AAA+_ATPase"/>
</dbReference>
<evidence type="ECO:0000256" key="1">
    <source>
        <dbReference type="ARBA" id="ARBA00004370"/>
    </source>
</evidence>
<dbReference type="InterPro" id="IPR000642">
    <property type="entry name" value="Peptidase_M41"/>
</dbReference>
<feature type="region of interest" description="Disordered" evidence="16">
    <location>
        <begin position="1"/>
        <end position="36"/>
    </location>
</feature>
<gene>
    <name evidence="14 18" type="primary">ftsH</name>
    <name evidence="18" type="ORF">IWA51_02705</name>
</gene>
<evidence type="ECO:0000313" key="18">
    <source>
        <dbReference type="EMBL" id="QQA01544.1"/>
    </source>
</evidence>
<dbReference type="SUPFAM" id="SSF140990">
    <property type="entry name" value="FtsH protease domain-like"/>
    <property type="match status" value="1"/>
</dbReference>
<comment type="similarity">
    <text evidence="15">Belongs to the AAA ATPase family.</text>
</comment>
<feature type="region of interest" description="Disordered" evidence="16">
    <location>
        <begin position="657"/>
        <end position="720"/>
    </location>
</feature>
<sequence length="720" mass="79446">MSNEQDDNKKKDNDPYDFFKLSIDDPKDDKKGSNDKKPKKMPFWTMLLVLVGILAVVNLLFVSRPDNLIDFSEFRNYVEQGKIVRVELGENYFIGYGSNASVPAAQKNFPFLGSQADSSEVYKTSGVLMESFIKLLDEKGVDYKFVTRQNNYFIQLLLNLIIPFGFIFLMYFFIFRKMGGGMGGMGSILGGGGKSKAVDEGKVKTRFSDVAGVDEAKEELMEVVDFLKSPKKYTDIGGKIPKGVLLVGPPGTGKTLLARAVAGEAGVPFFRISGSDFVEMFVGVGASRVRDLFRTAREKAPCIIFIDELDAIGKSRVNNLGGNDEREQTLNQLLVEMDGFDNEKGLIILAATNRPDILDPALLRPGRFDRQVPVEKPDVQGREQILRIHAKNVKLDDDVDFVSIAHGTTGFAGADLANVVNEAALLAVRNGHKKVCMDDFNEAIDKVSIGLKKKTRKENEKEMRLVSVHETGHALVGAFTPDYPPVNKITVVPRSHGVGGFTQYREEEEKNFQTKKDMLNEVDALLGGRAAEQIVLGDISTGASNDIAQATNILKRMIIDFGMSDRFRNMTLGKGVLGNAGSEPVLVREFSEDTQKFIDDEIARVMDERYTHVLSLLESHKTLLDYISSRLLEKETMDGKEFMEIIKAEDHCKELESAATANAAAQQNGGAENLPAVTEEKPARKRASSKKATSAAEKDAGAETKPARRGRKPAAKKEDK</sequence>
<evidence type="ECO:0000256" key="4">
    <source>
        <dbReference type="ARBA" id="ARBA00022692"/>
    </source>
</evidence>
<evidence type="ECO:0000256" key="9">
    <source>
        <dbReference type="ARBA" id="ARBA00022840"/>
    </source>
</evidence>
<dbReference type="InterPro" id="IPR041569">
    <property type="entry name" value="AAA_lid_3"/>
</dbReference>
<dbReference type="FunFam" id="1.10.8.60:FF:000001">
    <property type="entry name" value="ATP-dependent zinc metalloprotease FtsH"/>
    <property type="match status" value="1"/>
</dbReference>
<dbReference type="FunFam" id="3.40.50.300:FF:000001">
    <property type="entry name" value="ATP-dependent zinc metalloprotease FtsH"/>
    <property type="match status" value="1"/>
</dbReference>
<dbReference type="PANTHER" id="PTHR43655">
    <property type="entry name" value="ATP-DEPENDENT PROTEASE"/>
    <property type="match status" value="1"/>
</dbReference>
<dbReference type="InterPro" id="IPR037219">
    <property type="entry name" value="Peptidase_M41-like"/>
</dbReference>